<proteinExistence type="predicted"/>
<evidence type="ECO:0000313" key="1">
    <source>
        <dbReference type="EMBL" id="EHL29997.1"/>
    </source>
</evidence>
<accession>G9ERS9</accession>
<dbReference type="AlphaFoldDB" id="G9ERS9"/>
<gene>
    <name evidence="1" type="ORF">LDG_7997</name>
</gene>
<dbReference type="InParanoid" id="G9ERS9"/>
<dbReference type="RefSeq" id="WP_006871885.1">
    <property type="nucleotide sequence ID" value="NZ_JH413840.1"/>
</dbReference>
<keyword evidence="2" id="KW-1185">Reference proteome</keyword>
<protein>
    <submittedName>
        <fullName evidence="1">Uncharacterized protein</fullName>
    </submittedName>
</protein>
<organism evidence="1 2">
    <name type="scientific">Legionella drancourtii LLAP12</name>
    <dbReference type="NCBI Taxonomy" id="658187"/>
    <lineage>
        <taxon>Bacteria</taxon>
        <taxon>Pseudomonadati</taxon>
        <taxon>Pseudomonadota</taxon>
        <taxon>Gammaproteobacteria</taxon>
        <taxon>Legionellales</taxon>
        <taxon>Legionellaceae</taxon>
        <taxon>Legionella</taxon>
    </lineage>
</organism>
<dbReference type="Proteomes" id="UP000002770">
    <property type="component" value="Unassembled WGS sequence"/>
</dbReference>
<reference evidence="1 2" key="1">
    <citation type="journal article" date="2011" name="BMC Genomics">
        <title>Insight into cross-talk between intra-amoebal pathogens.</title>
        <authorList>
            <person name="Gimenez G."/>
            <person name="Bertelli C."/>
            <person name="Moliner C."/>
            <person name="Robert C."/>
            <person name="Raoult D."/>
            <person name="Fournier P.E."/>
            <person name="Greub G."/>
        </authorList>
    </citation>
    <scope>NUCLEOTIDE SEQUENCE [LARGE SCALE GENOMIC DNA]</scope>
    <source>
        <strain evidence="1 2">LLAP12</strain>
    </source>
</reference>
<name>G9ERS9_9GAMM</name>
<evidence type="ECO:0000313" key="2">
    <source>
        <dbReference type="Proteomes" id="UP000002770"/>
    </source>
</evidence>
<dbReference type="EMBL" id="JH413840">
    <property type="protein sequence ID" value="EHL29997.1"/>
    <property type="molecule type" value="Genomic_DNA"/>
</dbReference>
<sequence>MTRALKIMEEYSNEDEKDYFLRSDRYNNGRYVLSYKLALCYAIHKVIQNLNDGNDIILKEKISQLIKNLNDNNAVHEEYYSFLPLRDEEGAYIYVDHQKGCFPLVIYNRTLSEAEKSNISINRKYALIKSLEAMQDKADQLYQLLKDNEIWNDDLQEKIIELCPDPKVEDSL</sequence>
<dbReference type="HOGENOM" id="CLU_1553363_0_0_6"/>